<accession>A0ACC0W3F6</accession>
<comment type="caution">
    <text evidence="1">The sequence shown here is derived from an EMBL/GenBank/DDBJ whole genome shotgun (WGS) entry which is preliminary data.</text>
</comment>
<reference evidence="1 2" key="1">
    <citation type="journal article" date="2022" name="bioRxiv">
        <title>The genome of the oomycete Peronosclerospora sorghi, a cosmopolitan pathogen of maize and sorghum, is inflated with dispersed pseudogenes.</title>
        <authorList>
            <person name="Fletcher K."/>
            <person name="Martin F."/>
            <person name="Isakeit T."/>
            <person name="Cavanaugh K."/>
            <person name="Magill C."/>
            <person name="Michelmore R."/>
        </authorList>
    </citation>
    <scope>NUCLEOTIDE SEQUENCE [LARGE SCALE GENOMIC DNA]</scope>
    <source>
        <strain evidence="1">P6</strain>
    </source>
</reference>
<dbReference type="EMBL" id="CM047583">
    <property type="protein sequence ID" value="KAI9912619.1"/>
    <property type="molecule type" value="Genomic_DNA"/>
</dbReference>
<organism evidence="1 2">
    <name type="scientific">Peronosclerospora sorghi</name>
    <dbReference type="NCBI Taxonomy" id="230839"/>
    <lineage>
        <taxon>Eukaryota</taxon>
        <taxon>Sar</taxon>
        <taxon>Stramenopiles</taxon>
        <taxon>Oomycota</taxon>
        <taxon>Peronosporomycetes</taxon>
        <taxon>Peronosporales</taxon>
        <taxon>Peronosporaceae</taxon>
        <taxon>Peronosclerospora</taxon>
    </lineage>
</organism>
<name>A0ACC0W3F6_9STRA</name>
<protein>
    <submittedName>
        <fullName evidence="1">Uncharacterized protein</fullName>
    </submittedName>
</protein>
<evidence type="ECO:0000313" key="1">
    <source>
        <dbReference type="EMBL" id="KAI9912619.1"/>
    </source>
</evidence>
<sequence length="680" mass="76878">MTNATTTLVCLVAALVSGSWASPFPETLRFTNDYYTWFYRWYRGGAWMTHDERHECLRPQNSTCTFLPWKKTQGPSVNFSVNSTIAHHLANVEVNFSVDAVFKEDVVAVYLVDAEEEPRDKRKDPNADFFDYVYVTNTSMVEIETYSIVFGSLVNMRASYQFKYLRKRESNGTSSTYQVLGESPFVEMERGHTEPLQVRLALTGREGEMRVTWVTGQVLGPHVKYGTVSSGILWNQTEATTETYDALDMCDEPATIRSSVYFRHPGYLHDAVMTGLIPGKTYTYRLGSATGVSSPELAFTFPTALGHVTEEMTRPQGFFVFGDLGTCVLQEPGNESDFNASQPERDFNAFDMVSRLAPWGDERTVMERIRQDLDESMRDDADASTPEYAAVIHVGDISYAVGRTYVWDQFGAVVEPVASRLPYMVGIGNHEYDYLANGEGHDLSGSAAALSSGWHPEGGNFYDDSHGECGVPFARRFHMPPAMTNTANPPFWYSFRVGLTHHVVLSSEHRCTVGAPMRVWLEQEFHENVNRNVTPWLVVHLHRPLYCSEKFDSDHAVAKLLRACLEDLLFVNNVDLVFSGHYHAYERTCPVFHGKCRERDGVALAPTHIMIGSGGAELDDLPYLKVKWSRAQQRQQEYGHGRLSVFNATHAHFEFVRARDRVVTDAVWIVSNHKYGAKRR</sequence>
<proteinExistence type="predicted"/>
<keyword evidence="2" id="KW-1185">Reference proteome</keyword>
<evidence type="ECO:0000313" key="2">
    <source>
        <dbReference type="Proteomes" id="UP001163321"/>
    </source>
</evidence>
<gene>
    <name evidence="1" type="ORF">PsorP6_006201</name>
</gene>
<dbReference type="Proteomes" id="UP001163321">
    <property type="component" value="Chromosome 4"/>
</dbReference>